<keyword evidence="3" id="KW-1185">Reference proteome</keyword>
<dbReference type="AlphaFoldDB" id="A0A9P4GJT3"/>
<name>A0A9P4GJT3_9PLEO</name>
<accession>A0A9P4GJT3</accession>
<comment type="caution">
    <text evidence="2">The sequence shown here is derived from an EMBL/GenBank/DDBJ whole genome shotgun (WGS) entry which is preliminary data.</text>
</comment>
<sequence length="498" mass="55904">MSSLTYDTLRTSLVRSDANYAVNTRDDLSQSELTTIIRVRELIHIGVKMCDERFGRPEEIQTLIYQRTRDIESETSLFIPNGFEIDEEEKSPDITFVERLANGQVESSEDSRIFDGVDVGRIHVSTNWSPDTPSEHTSGVTTGGWGGECHQSARNSRPLPLNYTVDSDEEREKNWKTDSETSTNHLENNEDRETEEFNINASSRPGPEEPLTFYSVRLELQDALAHYEEACIDEASSLDYYEAQQAFKDGIELSKSPPKGLTPEQLWDDVEEKVLMSTYMGQRRQYVNNDDDGSLFPGGSVKPFKYGKMNNFGPLPDFHFGELRIGNVARADGKDEEHVVVPETPTNSSTRLKRKRDPICDSPNENSLTSTGSKRLRSNSHATLTVDIEAVPESHAPQCQQAIVTPLDKVLRGTEQASLPVNSEPQPFAPSISEFSPIKHAGVPISAAPGSMQAFYRTTVQSTLKELLNKTSSDEVKDLLNAYWEHIEREIPVAKRQQ</sequence>
<dbReference type="GeneID" id="63849187"/>
<dbReference type="OrthoDB" id="10618037at2759"/>
<evidence type="ECO:0000313" key="2">
    <source>
        <dbReference type="EMBL" id="KAF1846446.1"/>
    </source>
</evidence>
<dbReference type="EMBL" id="ML976616">
    <property type="protein sequence ID" value="KAF1846446.1"/>
    <property type="molecule type" value="Genomic_DNA"/>
</dbReference>
<reference evidence="2" key="1">
    <citation type="submission" date="2020-01" db="EMBL/GenBank/DDBJ databases">
        <authorList>
            <consortium name="DOE Joint Genome Institute"/>
            <person name="Haridas S."/>
            <person name="Albert R."/>
            <person name="Binder M."/>
            <person name="Bloem J."/>
            <person name="Labutti K."/>
            <person name="Salamov A."/>
            <person name="Andreopoulos B."/>
            <person name="Baker S.E."/>
            <person name="Barry K."/>
            <person name="Bills G."/>
            <person name="Bluhm B.H."/>
            <person name="Cannon C."/>
            <person name="Castanera R."/>
            <person name="Culley D.E."/>
            <person name="Daum C."/>
            <person name="Ezra D."/>
            <person name="Gonzalez J.B."/>
            <person name="Henrissat B."/>
            <person name="Kuo A."/>
            <person name="Liang C."/>
            <person name="Lipzen A."/>
            <person name="Lutzoni F."/>
            <person name="Magnuson J."/>
            <person name="Mondo S."/>
            <person name="Nolan M."/>
            <person name="Ohm R."/>
            <person name="Pangilinan J."/>
            <person name="Park H.-J."/>
            <person name="Ramirez L."/>
            <person name="Alfaro M."/>
            <person name="Sun H."/>
            <person name="Tritt A."/>
            <person name="Yoshinaga Y."/>
            <person name="Zwiers L.-H."/>
            <person name="Turgeon B.G."/>
            <person name="Goodwin S.B."/>
            <person name="Spatafora J.W."/>
            <person name="Crous P.W."/>
            <person name="Grigoriev I.V."/>
        </authorList>
    </citation>
    <scope>NUCLEOTIDE SEQUENCE</scope>
    <source>
        <strain evidence="2">CBS 394.84</strain>
    </source>
</reference>
<evidence type="ECO:0000313" key="3">
    <source>
        <dbReference type="Proteomes" id="UP000800039"/>
    </source>
</evidence>
<feature type="compositionally biased region" description="Polar residues" evidence="1">
    <location>
        <begin position="126"/>
        <end position="140"/>
    </location>
</feature>
<protein>
    <submittedName>
        <fullName evidence="2">Uncharacterized protein</fullName>
    </submittedName>
</protein>
<feature type="compositionally biased region" description="Polar residues" evidence="1">
    <location>
        <begin position="363"/>
        <end position="378"/>
    </location>
</feature>
<feature type="region of interest" description="Disordered" evidence="1">
    <location>
        <begin position="126"/>
        <end position="208"/>
    </location>
</feature>
<feature type="region of interest" description="Disordered" evidence="1">
    <location>
        <begin position="336"/>
        <end position="378"/>
    </location>
</feature>
<gene>
    <name evidence="2" type="ORF">K460DRAFT_356122</name>
</gene>
<dbReference type="RefSeq" id="XP_040789009.1">
    <property type="nucleotide sequence ID" value="XM_040931935.1"/>
</dbReference>
<feature type="compositionally biased region" description="Basic and acidic residues" evidence="1">
    <location>
        <begin position="170"/>
        <end position="179"/>
    </location>
</feature>
<proteinExistence type="predicted"/>
<dbReference type="Proteomes" id="UP000800039">
    <property type="component" value="Unassembled WGS sequence"/>
</dbReference>
<organism evidence="2 3">
    <name type="scientific">Cucurbitaria berberidis CBS 394.84</name>
    <dbReference type="NCBI Taxonomy" id="1168544"/>
    <lineage>
        <taxon>Eukaryota</taxon>
        <taxon>Fungi</taxon>
        <taxon>Dikarya</taxon>
        <taxon>Ascomycota</taxon>
        <taxon>Pezizomycotina</taxon>
        <taxon>Dothideomycetes</taxon>
        <taxon>Pleosporomycetidae</taxon>
        <taxon>Pleosporales</taxon>
        <taxon>Pleosporineae</taxon>
        <taxon>Cucurbitariaceae</taxon>
        <taxon>Cucurbitaria</taxon>
    </lineage>
</organism>
<evidence type="ECO:0000256" key="1">
    <source>
        <dbReference type="SAM" id="MobiDB-lite"/>
    </source>
</evidence>